<evidence type="ECO:0000259" key="2">
    <source>
        <dbReference type="Pfam" id="PF18400"/>
    </source>
</evidence>
<dbReference type="Proteomes" id="UP000008837">
    <property type="component" value="Unassembled WGS sequence"/>
</dbReference>
<dbReference type="GO" id="GO:0036503">
    <property type="term" value="P:ERAD pathway"/>
    <property type="evidence" value="ECO:0007669"/>
    <property type="project" value="TreeGrafter"/>
</dbReference>
<dbReference type="Pfam" id="PF18402">
    <property type="entry name" value="Thioredoxin_14"/>
    <property type="match status" value="1"/>
</dbReference>
<feature type="domain" description="UGGT thioredoxin-like" evidence="2">
    <location>
        <begin position="49"/>
        <end position="234"/>
    </location>
</feature>
<dbReference type="Pfam" id="PF18400">
    <property type="entry name" value="Thioredoxin_12"/>
    <property type="match status" value="1"/>
</dbReference>
<dbReference type="InterPro" id="IPR040694">
    <property type="entry name" value="UGGT_TRXL_2"/>
</dbReference>
<feature type="domain" description="UGGT thioredoxin-like" evidence="4">
    <location>
        <begin position="456"/>
        <end position="714"/>
    </location>
</feature>
<protein>
    <recommendedName>
        <fullName evidence="7">UDP-glucose:glycoprotein glucosyltransferase</fullName>
    </recommendedName>
</protein>
<dbReference type="Pfam" id="PF06427">
    <property type="entry name" value="UDP-g_GGTase"/>
    <property type="match status" value="1"/>
</dbReference>
<dbReference type="GO" id="GO:0003980">
    <property type="term" value="F:UDP-glucose:glycoprotein glucosyltransferase activity"/>
    <property type="evidence" value="ECO:0007669"/>
    <property type="project" value="InterPro"/>
</dbReference>
<evidence type="ECO:0008006" key="7">
    <source>
        <dbReference type="Google" id="ProtNLM"/>
    </source>
</evidence>
<evidence type="ECO:0000259" key="3">
    <source>
        <dbReference type="Pfam" id="PF18401"/>
    </source>
</evidence>
<organism evidence="5 6">
    <name type="scientific">Malassezia globosa (strain ATCC MYA-4612 / CBS 7966)</name>
    <name type="common">Dandruff-associated fungus</name>
    <dbReference type="NCBI Taxonomy" id="425265"/>
    <lineage>
        <taxon>Eukaryota</taxon>
        <taxon>Fungi</taxon>
        <taxon>Dikarya</taxon>
        <taxon>Basidiomycota</taxon>
        <taxon>Ustilaginomycotina</taxon>
        <taxon>Malasseziomycetes</taxon>
        <taxon>Malasseziales</taxon>
        <taxon>Malasseziaceae</taxon>
        <taxon>Malassezia</taxon>
    </lineage>
</organism>
<dbReference type="KEGG" id="mgl:MGL_0504"/>
<dbReference type="GO" id="GO:0018279">
    <property type="term" value="P:protein N-linked glycosylation via asparagine"/>
    <property type="evidence" value="ECO:0007669"/>
    <property type="project" value="TreeGrafter"/>
</dbReference>
<dbReference type="InterPro" id="IPR040693">
    <property type="entry name" value="UGGT_TRXL_1"/>
</dbReference>
<feature type="domain" description="UGGT thioredoxin-like" evidence="3">
    <location>
        <begin position="317"/>
        <end position="445"/>
    </location>
</feature>
<evidence type="ECO:0000313" key="6">
    <source>
        <dbReference type="Proteomes" id="UP000008837"/>
    </source>
</evidence>
<dbReference type="PANTHER" id="PTHR11226">
    <property type="entry name" value="UDP-GLUCOSE GLYCOPROTEIN:GLUCOSYLTRANSFERASE"/>
    <property type="match status" value="1"/>
</dbReference>
<accession>A8PTZ8</accession>
<name>A8PTZ8_MALGO</name>
<gene>
    <name evidence="5" type="ORF">MGL_0504</name>
</gene>
<dbReference type="RefSeq" id="XP_001732729.1">
    <property type="nucleotide sequence ID" value="XM_001732677.1"/>
</dbReference>
<reference evidence="5 6" key="1">
    <citation type="journal article" date="2007" name="Proc. Natl. Acad. Sci. U.S.A.">
        <title>Dandruff-associated Malassezia genomes reveal convergent and divergent virulence traits shared with plant and human fungal pathogens.</title>
        <authorList>
            <person name="Xu J."/>
            <person name="Saunders C.W."/>
            <person name="Hu P."/>
            <person name="Grant R.A."/>
            <person name="Boekhout T."/>
            <person name="Kuramae E.E."/>
            <person name="Kronstad J.W."/>
            <person name="Deangelis Y.M."/>
            <person name="Reeder N.L."/>
            <person name="Johnstone K.R."/>
            <person name="Leland M."/>
            <person name="Fieno A.M."/>
            <person name="Begley W.M."/>
            <person name="Sun Y."/>
            <person name="Lacey M.P."/>
            <person name="Chaudhary T."/>
            <person name="Keough T."/>
            <person name="Chu L."/>
            <person name="Sears R."/>
            <person name="Yuan B."/>
            <person name="Dawson T.L.Jr."/>
        </authorList>
    </citation>
    <scope>NUCLEOTIDE SEQUENCE [LARGE SCALE GENOMIC DNA]</scope>
    <source>
        <strain evidence="6">ATCC MYA-4612 / CBS 7966</strain>
    </source>
</reference>
<dbReference type="GeneID" id="5857035"/>
<dbReference type="OMA" id="YAWPHWL"/>
<evidence type="ECO:0000256" key="1">
    <source>
        <dbReference type="SAM" id="SignalP"/>
    </source>
</evidence>
<evidence type="ECO:0000259" key="4">
    <source>
        <dbReference type="Pfam" id="PF18402"/>
    </source>
</evidence>
<dbReference type="PANTHER" id="PTHR11226:SF0">
    <property type="entry name" value="UDP-GLUCOSE:GLYCOPROTEIN GLUCOSYLTRANSFERASE"/>
    <property type="match status" value="1"/>
</dbReference>
<feature type="chain" id="PRO_5002727869" description="UDP-glucose:glycoprotein glucosyltransferase" evidence="1">
    <location>
        <begin position="25"/>
        <end position="1283"/>
    </location>
</feature>
<keyword evidence="1" id="KW-0732">Signal</keyword>
<keyword evidence="6" id="KW-1185">Reference proteome</keyword>
<dbReference type="InParanoid" id="A8PTZ8"/>
<dbReference type="InterPro" id="IPR040692">
    <property type="entry name" value="UGGT_TRXL_3"/>
</dbReference>
<dbReference type="FunCoup" id="A8PTZ8">
    <property type="interactions" value="384"/>
</dbReference>
<dbReference type="VEuPathDB" id="FungiDB:MGL_0504"/>
<comment type="caution">
    <text evidence="5">The sequence shown here is derived from an EMBL/GenBank/DDBJ whole genome shotgun (WGS) entry which is preliminary data.</text>
</comment>
<dbReference type="Pfam" id="PF18401">
    <property type="entry name" value="Thioredoxin_13"/>
    <property type="match status" value="1"/>
</dbReference>
<sequence>MAPLKVWWFAAVIGCLLALGTALASAPVHVSLRHGWHNYTDGAAHAAPLLEMLEAAHDVWPRHFFTLVSLVWESPSSADYLRRMSYKEQYRYVEEQLHRLGSGWGAKNVDDRLDEWRIQVAQHAQSARIESYYQLFNSNKMIQDLNVQCDTFVLVNDQAYCSPAEARKIILHNLTSSPHLLSSDHVFPSQTAPAPTVVLYTDPYSATLTEFHNELKRLASEWRIKYVLRWRPSMAPVIARPMSQYLSGFGAAMHLKKVDYLVLDDRHIDVSEHAELNLAAEPDRVSTYYDDLQERMHAYSGTQRMNSVQEAILRHSNLTLKDALFVGQAAAHVILSSDDPLSAWESLALDFPAHSAALSAYSSALPEDDPIIESLNSRDWREASPGVTQLWINGRRVLESELQPITVLRIIQEEWDLIQAFGAPEIGVSPSGVQTILSSELIRAAFLPSEQKVMLYDASDRIERAQEAGMPVISWINDLRSDKFSIWPGSIQEMSQYRWITGFPLVNKNFFQLVVLLDMRDPKALSLMSMYMEAMLTEVAVQWGLVPVIEDEETEVLAQVLWLGIQALSPFELPLLWQRLAHSPSASDAHIDSATARATLQSMLPSSFLEDSDVIEFLQGKHIMPRFQRMMELSREYQHRLHTVKRPGSSGVAYLNGQELSLDEHFVSQLVAAISHQVQLAWVDMRSGYIDEKDRASEYFYDLPGTARRRSALVTVVEDARALRRSTSYLRLTDLFQLLGPKAWIMRQFLYMPGDVHVSLRIIGDLNAPATRKIILSALEAMKTGSLPFRLSFAHLADTRGVLSDWLLDAMHSETFSKIPPAELYDALQSDDISTALAALSASYGIQSSGESWKPILAAFTQLLDLPHDWHPILLLNGQVLDHIEGITEFDLNAVVSWEETFHIKTLLNSLDVPVDVGDVRAQALEAAVSVLGSAYAKQSGNGGPFKKDLEGRDEPALFMQNSLLTWHLGDEASPIHVAGLMDPISVNAPVMASLIRMLSSMRGVRVSMLMNPRLRQPTLPLQKFTRFDYRVVPHFNDDGDEVMPSLTFARLPEQAVLTMQIQAPRSLVAMADEAVYDLDNVRLADVHGSLDAVYSVNSVLIEGHARAQYGPIPEGLQLVLSTQDGRYHLDTIVMENLGYFQFRAQPGHWSLNIRDGRSSELYDMISVGTFGWSSPPVSQTGSTIMLDALSGGLIFPVFQKRPGKEADDLIADVGMPTTSKLPTFMRDLFKHANHALQRIRTKKGKHADINIFTLASGHLYERMTYIMILRCVFYAIFVLPTA</sequence>
<dbReference type="InterPro" id="IPR009448">
    <property type="entry name" value="UDP-g_GGtrans"/>
</dbReference>
<dbReference type="EMBL" id="AAYY01000001">
    <property type="protein sequence ID" value="EDP45515.1"/>
    <property type="molecule type" value="Genomic_DNA"/>
</dbReference>
<dbReference type="OrthoDB" id="27683at2759"/>
<proteinExistence type="predicted"/>
<dbReference type="GO" id="GO:0005783">
    <property type="term" value="C:endoplasmic reticulum"/>
    <property type="evidence" value="ECO:0007669"/>
    <property type="project" value="TreeGrafter"/>
</dbReference>
<feature type="signal peptide" evidence="1">
    <location>
        <begin position="1"/>
        <end position="24"/>
    </location>
</feature>
<dbReference type="GO" id="GO:0051082">
    <property type="term" value="F:unfolded protein binding"/>
    <property type="evidence" value="ECO:0007669"/>
    <property type="project" value="TreeGrafter"/>
</dbReference>
<evidence type="ECO:0000313" key="5">
    <source>
        <dbReference type="EMBL" id="EDP45515.1"/>
    </source>
</evidence>
<dbReference type="STRING" id="425265.A8PTZ8"/>